<dbReference type="InterPro" id="IPR036890">
    <property type="entry name" value="HATPase_C_sf"/>
</dbReference>
<dbReference type="EC" id="2.7.13.3" evidence="3"/>
<comment type="catalytic activity">
    <reaction evidence="1">
        <text>ATP + protein L-histidine = ADP + protein N-phospho-L-histidine.</text>
        <dbReference type="EC" id="2.7.13.3"/>
    </reaction>
</comment>
<dbReference type="InterPro" id="IPR005467">
    <property type="entry name" value="His_kinase_dom"/>
</dbReference>
<dbReference type="PANTHER" id="PTHR42878">
    <property type="entry name" value="TWO-COMPONENT HISTIDINE KINASE"/>
    <property type="match status" value="1"/>
</dbReference>
<sequence>MQELALHILDIAQNSIAAEATLIEITVAECPRSDTLDIVIRDNGRGMDEEKVKKVLDPFYTTRTTRRVGLGIPLFREAALSTGGDFRIESEVGVGTTVFARFGYSHIDRQPLGDIAGVIHTLITCNPGLDFVYTHRVEDEQFVADTRDMKSILNGVPLSDMQVSLWLKEFLQEGISNLHGGA</sequence>
<accession>A0A9D1NIM8</accession>
<dbReference type="InterPro" id="IPR050351">
    <property type="entry name" value="BphY/WalK/GraS-like"/>
</dbReference>
<dbReference type="CDD" id="cd00075">
    <property type="entry name" value="HATPase"/>
    <property type="match status" value="1"/>
</dbReference>
<keyword evidence="6 10" id="KW-0418">Kinase</keyword>
<keyword evidence="5" id="KW-0547">Nucleotide-binding</keyword>
<dbReference type="GO" id="GO:0005524">
    <property type="term" value="F:ATP binding"/>
    <property type="evidence" value="ECO:0007669"/>
    <property type="project" value="UniProtKB-KW"/>
</dbReference>
<evidence type="ECO:0000313" key="11">
    <source>
        <dbReference type="Proteomes" id="UP000886743"/>
    </source>
</evidence>
<comment type="caution">
    <text evidence="10">The sequence shown here is derived from an EMBL/GenBank/DDBJ whole genome shotgun (WGS) entry which is preliminary data.</text>
</comment>
<organism evidence="10 11">
    <name type="scientific">Candidatus Aphodoplasma excrementigallinarum</name>
    <dbReference type="NCBI Taxonomy" id="2840673"/>
    <lineage>
        <taxon>Bacteria</taxon>
        <taxon>Bacillati</taxon>
        <taxon>Bacillota</taxon>
        <taxon>Clostridia</taxon>
        <taxon>Eubacteriales</taxon>
        <taxon>Candidatus Aphodoplasma</taxon>
    </lineage>
</organism>
<keyword evidence="7" id="KW-0067">ATP-binding</keyword>
<dbReference type="Proteomes" id="UP000886743">
    <property type="component" value="Unassembled WGS sequence"/>
</dbReference>
<evidence type="ECO:0000256" key="6">
    <source>
        <dbReference type="ARBA" id="ARBA00022777"/>
    </source>
</evidence>
<dbReference type="GO" id="GO:0030295">
    <property type="term" value="F:protein kinase activator activity"/>
    <property type="evidence" value="ECO:0007669"/>
    <property type="project" value="TreeGrafter"/>
</dbReference>
<keyword evidence="8" id="KW-0902">Two-component regulatory system</keyword>
<evidence type="ECO:0000259" key="9">
    <source>
        <dbReference type="PROSITE" id="PS50109"/>
    </source>
</evidence>
<evidence type="ECO:0000313" key="10">
    <source>
        <dbReference type="EMBL" id="HIV03277.1"/>
    </source>
</evidence>
<dbReference type="PRINTS" id="PR00344">
    <property type="entry name" value="BCTRLSENSOR"/>
</dbReference>
<dbReference type="GO" id="GO:0007234">
    <property type="term" value="P:osmosensory signaling via phosphorelay pathway"/>
    <property type="evidence" value="ECO:0007669"/>
    <property type="project" value="TreeGrafter"/>
</dbReference>
<dbReference type="GO" id="GO:0004673">
    <property type="term" value="F:protein histidine kinase activity"/>
    <property type="evidence" value="ECO:0007669"/>
    <property type="project" value="UniProtKB-EC"/>
</dbReference>
<evidence type="ECO:0000256" key="2">
    <source>
        <dbReference type="ARBA" id="ARBA00004370"/>
    </source>
</evidence>
<dbReference type="PROSITE" id="PS50109">
    <property type="entry name" value="HIS_KIN"/>
    <property type="match status" value="1"/>
</dbReference>
<keyword evidence="4" id="KW-0808">Transferase</keyword>
<dbReference type="InterPro" id="IPR003594">
    <property type="entry name" value="HATPase_dom"/>
</dbReference>
<protein>
    <recommendedName>
        <fullName evidence="3">histidine kinase</fullName>
        <ecNumber evidence="3">2.7.13.3</ecNumber>
    </recommendedName>
</protein>
<dbReference type="SUPFAM" id="SSF55874">
    <property type="entry name" value="ATPase domain of HSP90 chaperone/DNA topoisomerase II/histidine kinase"/>
    <property type="match status" value="1"/>
</dbReference>
<reference evidence="10" key="2">
    <citation type="journal article" date="2021" name="PeerJ">
        <title>Extensive microbial diversity within the chicken gut microbiome revealed by metagenomics and culture.</title>
        <authorList>
            <person name="Gilroy R."/>
            <person name="Ravi A."/>
            <person name="Getino M."/>
            <person name="Pursley I."/>
            <person name="Horton D.L."/>
            <person name="Alikhan N.F."/>
            <person name="Baker D."/>
            <person name="Gharbi K."/>
            <person name="Hall N."/>
            <person name="Watson M."/>
            <person name="Adriaenssens E.M."/>
            <person name="Foster-Nyarko E."/>
            <person name="Jarju S."/>
            <person name="Secka A."/>
            <person name="Antonio M."/>
            <person name="Oren A."/>
            <person name="Chaudhuri R.R."/>
            <person name="La Ragione R."/>
            <person name="Hildebrand F."/>
            <person name="Pallen M.J."/>
        </authorList>
    </citation>
    <scope>NUCLEOTIDE SEQUENCE</scope>
    <source>
        <strain evidence="10">4920</strain>
    </source>
</reference>
<evidence type="ECO:0000256" key="4">
    <source>
        <dbReference type="ARBA" id="ARBA00022679"/>
    </source>
</evidence>
<dbReference type="Gene3D" id="3.30.565.10">
    <property type="entry name" value="Histidine kinase-like ATPase, C-terminal domain"/>
    <property type="match status" value="1"/>
</dbReference>
<dbReference type="GO" id="GO:0000156">
    <property type="term" value="F:phosphorelay response regulator activity"/>
    <property type="evidence" value="ECO:0007669"/>
    <property type="project" value="TreeGrafter"/>
</dbReference>
<evidence type="ECO:0000256" key="3">
    <source>
        <dbReference type="ARBA" id="ARBA00012438"/>
    </source>
</evidence>
<evidence type="ECO:0000256" key="5">
    <source>
        <dbReference type="ARBA" id="ARBA00022741"/>
    </source>
</evidence>
<reference evidence="10" key="1">
    <citation type="submission" date="2020-10" db="EMBL/GenBank/DDBJ databases">
        <authorList>
            <person name="Gilroy R."/>
        </authorList>
    </citation>
    <scope>NUCLEOTIDE SEQUENCE</scope>
    <source>
        <strain evidence="10">4920</strain>
    </source>
</reference>
<dbReference type="InterPro" id="IPR004358">
    <property type="entry name" value="Sig_transdc_His_kin-like_C"/>
</dbReference>
<dbReference type="PANTHER" id="PTHR42878:SF7">
    <property type="entry name" value="SENSOR HISTIDINE KINASE GLRK"/>
    <property type="match status" value="1"/>
</dbReference>
<dbReference type="SMART" id="SM00387">
    <property type="entry name" value="HATPase_c"/>
    <property type="match status" value="1"/>
</dbReference>
<comment type="subcellular location">
    <subcellularLocation>
        <location evidence="2">Membrane</location>
    </subcellularLocation>
</comment>
<proteinExistence type="predicted"/>
<feature type="domain" description="Histidine kinase" evidence="9">
    <location>
        <begin position="1"/>
        <end position="106"/>
    </location>
</feature>
<gene>
    <name evidence="10" type="ORF">IAC74_06845</name>
</gene>
<dbReference type="EMBL" id="DVOF01000203">
    <property type="protein sequence ID" value="HIV03277.1"/>
    <property type="molecule type" value="Genomic_DNA"/>
</dbReference>
<evidence type="ECO:0000256" key="8">
    <source>
        <dbReference type="ARBA" id="ARBA00023012"/>
    </source>
</evidence>
<dbReference type="AlphaFoldDB" id="A0A9D1NIM8"/>
<evidence type="ECO:0000256" key="1">
    <source>
        <dbReference type="ARBA" id="ARBA00000085"/>
    </source>
</evidence>
<evidence type="ECO:0000256" key="7">
    <source>
        <dbReference type="ARBA" id="ARBA00022840"/>
    </source>
</evidence>
<name>A0A9D1NIM8_9FIRM</name>
<dbReference type="Pfam" id="PF02518">
    <property type="entry name" value="HATPase_c"/>
    <property type="match status" value="1"/>
</dbReference>